<dbReference type="Pfam" id="PF13671">
    <property type="entry name" value="AAA_33"/>
    <property type="match status" value="1"/>
</dbReference>
<protein>
    <recommendedName>
        <fullName evidence="4">UDP-N-acetylglucosamine kinase</fullName>
    </recommendedName>
</protein>
<evidence type="ECO:0000256" key="1">
    <source>
        <dbReference type="SAM" id="MobiDB-lite"/>
    </source>
</evidence>
<name>A0ABP6T1A9_9ACTN</name>
<evidence type="ECO:0008006" key="4">
    <source>
        <dbReference type="Google" id="ProtNLM"/>
    </source>
</evidence>
<sequence>MTREQAGVLDPWKAGARVTGGGYIGHRPGPPFAGRRLTEESATVLRQLSEKPRESSMEDDDMQRSPENPDPVLIVVRGNSGSGKSTVAAALQRRHGRGCALVEQDYLRRIVLRERDYPGGLAPRMVAQTARLALDHGYHVVVEGILTASRYRDVLVELAAGHRGRSTFFYLDVSLEETFRRHAARPQATLFSTADMASWYEPYDVLGAPNEHVVPESSGVEETIAFVAATGGLPQDGRTDDFLPLAAEPRAVRAQRSSARNPRTHTASG</sequence>
<gene>
    <name evidence="2" type="ORF">GCM10020369_38050</name>
</gene>
<feature type="region of interest" description="Disordered" evidence="1">
    <location>
        <begin position="249"/>
        <end position="269"/>
    </location>
</feature>
<reference evidence="3" key="1">
    <citation type="journal article" date="2019" name="Int. J. Syst. Evol. Microbiol.">
        <title>The Global Catalogue of Microorganisms (GCM) 10K type strain sequencing project: providing services to taxonomists for standard genome sequencing and annotation.</title>
        <authorList>
            <consortium name="The Broad Institute Genomics Platform"/>
            <consortium name="The Broad Institute Genome Sequencing Center for Infectious Disease"/>
            <person name="Wu L."/>
            <person name="Ma J."/>
        </authorList>
    </citation>
    <scope>NUCLEOTIDE SEQUENCE [LARGE SCALE GENOMIC DNA]</scope>
    <source>
        <strain evidence="3">JCM 9458</strain>
    </source>
</reference>
<keyword evidence="3" id="KW-1185">Reference proteome</keyword>
<organism evidence="2 3">
    <name type="scientific">Cryptosporangium minutisporangium</name>
    <dbReference type="NCBI Taxonomy" id="113569"/>
    <lineage>
        <taxon>Bacteria</taxon>
        <taxon>Bacillati</taxon>
        <taxon>Actinomycetota</taxon>
        <taxon>Actinomycetes</taxon>
        <taxon>Cryptosporangiales</taxon>
        <taxon>Cryptosporangiaceae</taxon>
        <taxon>Cryptosporangium</taxon>
    </lineage>
</organism>
<accession>A0ABP6T1A9</accession>
<evidence type="ECO:0000313" key="3">
    <source>
        <dbReference type="Proteomes" id="UP001501676"/>
    </source>
</evidence>
<dbReference type="EMBL" id="BAAAYN010000024">
    <property type="protein sequence ID" value="GAA3389131.1"/>
    <property type="molecule type" value="Genomic_DNA"/>
</dbReference>
<comment type="caution">
    <text evidence="2">The sequence shown here is derived from an EMBL/GenBank/DDBJ whole genome shotgun (WGS) entry which is preliminary data.</text>
</comment>
<dbReference type="Gene3D" id="3.40.50.300">
    <property type="entry name" value="P-loop containing nucleotide triphosphate hydrolases"/>
    <property type="match status" value="1"/>
</dbReference>
<dbReference type="Proteomes" id="UP001501676">
    <property type="component" value="Unassembled WGS sequence"/>
</dbReference>
<proteinExistence type="predicted"/>
<dbReference type="SUPFAM" id="SSF52540">
    <property type="entry name" value="P-loop containing nucleoside triphosphate hydrolases"/>
    <property type="match status" value="1"/>
</dbReference>
<feature type="region of interest" description="Disordered" evidence="1">
    <location>
        <begin position="45"/>
        <end position="69"/>
    </location>
</feature>
<evidence type="ECO:0000313" key="2">
    <source>
        <dbReference type="EMBL" id="GAA3389131.1"/>
    </source>
</evidence>
<dbReference type="InterPro" id="IPR027417">
    <property type="entry name" value="P-loop_NTPase"/>
</dbReference>
<dbReference type="NCBIfam" id="NF005252">
    <property type="entry name" value="PRK06762.1-3"/>
    <property type="match status" value="1"/>
</dbReference>
<feature type="compositionally biased region" description="Polar residues" evidence="1">
    <location>
        <begin position="255"/>
        <end position="269"/>
    </location>
</feature>